<proteinExistence type="predicted"/>
<organism evidence="1 2">
    <name type="scientific">Popillia japonica</name>
    <name type="common">Japanese beetle</name>
    <dbReference type="NCBI Taxonomy" id="7064"/>
    <lineage>
        <taxon>Eukaryota</taxon>
        <taxon>Metazoa</taxon>
        <taxon>Ecdysozoa</taxon>
        <taxon>Arthropoda</taxon>
        <taxon>Hexapoda</taxon>
        <taxon>Insecta</taxon>
        <taxon>Pterygota</taxon>
        <taxon>Neoptera</taxon>
        <taxon>Endopterygota</taxon>
        <taxon>Coleoptera</taxon>
        <taxon>Polyphaga</taxon>
        <taxon>Scarabaeiformia</taxon>
        <taxon>Scarabaeidae</taxon>
        <taxon>Rutelinae</taxon>
        <taxon>Popillia</taxon>
    </lineage>
</organism>
<protein>
    <submittedName>
        <fullName evidence="1">Uncharacterized protein</fullName>
    </submittedName>
</protein>
<accession>A0AAW1K537</accession>
<dbReference type="AlphaFoldDB" id="A0AAW1K537"/>
<name>A0AAW1K537_POPJA</name>
<reference evidence="1 2" key="1">
    <citation type="journal article" date="2024" name="BMC Genomics">
        <title>De novo assembly and annotation of Popillia japonica's genome with initial clues to its potential as an invasive pest.</title>
        <authorList>
            <person name="Cucini C."/>
            <person name="Boschi S."/>
            <person name="Funari R."/>
            <person name="Cardaioli E."/>
            <person name="Iannotti N."/>
            <person name="Marturano G."/>
            <person name="Paoli F."/>
            <person name="Bruttini M."/>
            <person name="Carapelli A."/>
            <person name="Frati F."/>
            <person name="Nardi F."/>
        </authorList>
    </citation>
    <scope>NUCLEOTIDE SEQUENCE [LARGE SCALE GENOMIC DNA]</scope>
    <source>
        <strain evidence="1">DMR45628</strain>
    </source>
</reference>
<sequence>MQDESKVLDAFLNIPCQNRLLWRGIIDMLLKFAVTDIEFWKKVLYTTAGVHVLRRLLWLIDGSVSDYVKMCEPATFKIKRSRDSNIILPKTVHIEDRCCMGTVKIPIRFLDPTIRHTAEIFRLF</sequence>
<evidence type="ECO:0000313" key="2">
    <source>
        <dbReference type="Proteomes" id="UP001458880"/>
    </source>
</evidence>
<evidence type="ECO:0000313" key="1">
    <source>
        <dbReference type="EMBL" id="KAK9713007.1"/>
    </source>
</evidence>
<dbReference type="EMBL" id="JASPKY010000254">
    <property type="protein sequence ID" value="KAK9713007.1"/>
    <property type="molecule type" value="Genomic_DNA"/>
</dbReference>
<gene>
    <name evidence="1" type="ORF">QE152_g24578</name>
</gene>
<dbReference type="Proteomes" id="UP001458880">
    <property type="component" value="Unassembled WGS sequence"/>
</dbReference>
<comment type="caution">
    <text evidence="1">The sequence shown here is derived from an EMBL/GenBank/DDBJ whole genome shotgun (WGS) entry which is preliminary data.</text>
</comment>
<keyword evidence="2" id="KW-1185">Reference proteome</keyword>